<keyword evidence="4" id="KW-1185">Reference proteome</keyword>
<feature type="signal peptide" evidence="2">
    <location>
        <begin position="1"/>
        <end position="17"/>
    </location>
</feature>
<reference evidence="3 4" key="1">
    <citation type="submission" date="2019-02" db="EMBL/GenBank/DDBJ databases">
        <title>Marinobacter halodurans sp. nov., a marine bacterium isolated from sea tidal flat.</title>
        <authorList>
            <person name="Yoo Y."/>
            <person name="Lee D.W."/>
            <person name="Kim B.S."/>
            <person name="Kim J.-J."/>
        </authorList>
    </citation>
    <scope>NUCLEOTIDE SEQUENCE [LARGE SCALE GENOMIC DNA]</scope>
    <source>
        <strain evidence="3 4">YJ-S3-2</strain>
    </source>
</reference>
<evidence type="ECO:0000256" key="1">
    <source>
        <dbReference type="SAM" id="MobiDB-lite"/>
    </source>
</evidence>
<evidence type="ECO:0000313" key="3">
    <source>
        <dbReference type="EMBL" id="TBW57449.1"/>
    </source>
</evidence>
<feature type="region of interest" description="Disordered" evidence="1">
    <location>
        <begin position="146"/>
        <end position="173"/>
    </location>
</feature>
<proteinExistence type="predicted"/>
<sequence length="173" mass="18815">MPLIIVFASTFSTAASASDDVTCLVSDVKEAYAEAQNGITKSVRDDIEEKSPSDDQDFTEMGCIDSFGISAGYSLPDIDLSDEICEAAKDYVNGQLGALNDVVNSYEMPPGMDAGLDMSVSNEKGDDESEFNNKYLQKLDAYRNKLQESADNITKDRKGGTSYTPEMPSEESR</sequence>
<dbReference type="EMBL" id="SJDL01000008">
    <property type="protein sequence ID" value="TBW57449.1"/>
    <property type="molecule type" value="Genomic_DNA"/>
</dbReference>
<protein>
    <submittedName>
        <fullName evidence="3">Uncharacterized protein</fullName>
    </submittedName>
</protein>
<keyword evidence="2" id="KW-0732">Signal</keyword>
<gene>
    <name evidence="3" type="ORF">EZI54_07255</name>
</gene>
<name>A0ABY1ZMA5_9GAMM</name>
<feature type="chain" id="PRO_5047428753" evidence="2">
    <location>
        <begin position="18"/>
        <end position="173"/>
    </location>
</feature>
<evidence type="ECO:0000313" key="4">
    <source>
        <dbReference type="Proteomes" id="UP000313645"/>
    </source>
</evidence>
<dbReference type="Proteomes" id="UP000313645">
    <property type="component" value="Unassembled WGS sequence"/>
</dbReference>
<organism evidence="3 4">
    <name type="scientific">Marinobacter halodurans</name>
    <dbReference type="NCBI Taxonomy" id="2528979"/>
    <lineage>
        <taxon>Bacteria</taxon>
        <taxon>Pseudomonadati</taxon>
        <taxon>Pseudomonadota</taxon>
        <taxon>Gammaproteobacteria</taxon>
        <taxon>Pseudomonadales</taxon>
        <taxon>Marinobacteraceae</taxon>
        <taxon>Marinobacter</taxon>
    </lineage>
</organism>
<feature type="compositionally biased region" description="Basic and acidic residues" evidence="1">
    <location>
        <begin position="146"/>
        <end position="159"/>
    </location>
</feature>
<comment type="caution">
    <text evidence="3">The sequence shown here is derived from an EMBL/GenBank/DDBJ whole genome shotgun (WGS) entry which is preliminary data.</text>
</comment>
<evidence type="ECO:0000256" key="2">
    <source>
        <dbReference type="SAM" id="SignalP"/>
    </source>
</evidence>
<accession>A0ABY1ZMA5</accession>
<dbReference type="RefSeq" id="WP_131480518.1">
    <property type="nucleotide sequence ID" value="NZ_SJDL01000008.1"/>
</dbReference>